<keyword evidence="2" id="KW-1185">Reference proteome</keyword>
<gene>
    <name evidence="1" type="ORF">PR048_010166</name>
</gene>
<comment type="caution">
    <text evidence="1">The sequence shown here is derived from an EMBL/GenBank/DDBJ whole genome shotgun (WGS) entry which is preliminary data.</text>
</comment>
<evidence type="ECO:0000313" key="1">
    <source>
        <dbReference type="EMBL" id="KAJ8890657.1"/>
    </source>
</evidence>
<feature type="non-terminal residue" evidence="1">
    <location>
        <position position="147"/>
    </location>
</feature>
<proteinExistence type="predicted"/>
<dbReference type="Proteomes" id="UP001159363">
    <property type="component" value="Chromosome 3"/>
</dbReference>
<organism evidence="1 2">
    <name type="scientific">Dryococelus australis</name>
    <dbReference type="NCBI Taxonomy" id="614101"/>
    <lineage>
        <taxon>Eukaryota</taxon>
        <taxon>Metazoa</taxon>
        <taxon>Ecdysozoa</taxon>
        <taxon>Arthropoda</taxon>
        <taxon>Hexapoda</taxon>
        <taxon>Insecta</taxon>
        <taxon>Pterygota</taxon>
        <taxon>Neoptera</taxon>
        <taxon>Polyneoptera</taxon>
        <taxon>Phasmatodea</taxon>
        <taxon>Verophasmatodea</taxon>
        <taxon>Anareolatae</taxon>
        <taxon>Phasmatidae</taxon>
        <taxon>Eurycanthinae</taxon>
        <taxon>Dryococelus</taxon>
    </lineage>
</organism>
<name>A0ABQ9I1Y0_9NEOP</name>
<dbReference type="EMBL" id="JARBHB010000003">
    <property type="protein sequence ID" value="KAJ8890657.1"/>
    <property type="molecule type" value="Genomic_DNA"/>
</dbReference>
<dbReference type="Pfam" id="PF14223">
    <property type="entry name" value="Retrotran_gag_2"/>
    <property type="match status" value="1"/>
</dbReference>
<evidence type="ECO:0000313" key="2">
    <source>
        <dbReference type="Proteomes" id="UP001159363"/>
    </source>
</evidence>
<sequence>MDHSEISELSLVEKLKEPSDFQLWKLKVNILFKSQGLYGNVCGEVKAPEKGSSDYADHVKKNTKAQKIIITTIVTCENAFSMYRRLCDIYECDASQQKFDLMQEFFAGIDLATHVSKLENLVFTLKVLGNDIPENMFISRILTTLPE</sequence>
<protein>
    <recommendedName>
        <fullName evidence="3">Copia protein</fullName>
    </recommendedName>
</protein>
<evidence type="ECO:0008006" key="3">
    <source>
        <dbReference type="Google" id="ProtNLM"/>
    </source>
</evidence>
<reference evidence="1 2" key="1">
    <citation type="submission" date="2023-02" db="EMBL/GenBank/DDBJ databases">
        <title>LHISI_Scaffold_Assembly.</title>
        <authorList>
            <person name="Stuart O.P."/>
            <person name="Cleave R."/>
            <person name="Magrath M.J.L."/>
            <person name="Mikheyev A.S."/>
        </authorList>
    </citation>
    <scope>NUCLEOTIDE SEQUENCE [LARGE SCALE GENOMIC DNA]</scope>
    <source>
        <strain evidence="1">Daus_M_001</strain>
        <tissue evidence="1">Leg muscle</tissue>
    </source>
</reference>
<accession>A0ABQ9I1Y0</accession>